<sequence length="406" mass="43114">MFSRSLRLASNRVPLARRFADAAKTSEKAAPAAAAAPSPASGGFDAALPLAAVALLGAGFAYSSASGKSSSLQTQTDALQAQNAALQDQINDLQVQISGKTNSAFVFIKPHACKGTPGKVEAIVEESFKKNGIRITGSGEMAAETIDKNMHIDTHYGAIASKAVKLKPSELNVPDKGKAQFEKMFGEKWEDVVAAGKVFNAMDGAAKLGVDAAGLNEKWGTLTKGKDLIKFGGGFYCGKVDGIYVMNGFYMAMRAAYCNPGEKIHWYTVSWPADALSWADFRGVVLGPTDPSTAPEGSIRRTILDQYQQLGLKSKPNTGDNGVHASASPFEGLAERLNWLGADLESDQFGKGMLAATVSKDAIMKWSGDCQVEVEGETAPGKTMSVFDSLEDLNADDSLEKMKKIH</sequence>
<dbReference type="InterPro" id="IPR036850">
    <property type="entry name" value="NDK-like_dom_sf"/>
</dbReference>
<dbReference type="Gene3D" id="3.30.70.141">
    <property type="entry name" value="Nucleoside diphosphate kinase-like domain"/>
    <property type="match status" value="1"/>
</dbReference>
<dbReference type="AlphaFoldDB" id="A0A7R9W5A8"/>
<evidence type="ECO:0000313" key="2">
    <source>
        <dbReference type="EMBL" id="CAD8313607.1"/>
    </source>
</evidence>
<dbReference type="SUPFAM" id="SSF54919">
    <property type="entry name" value="Nucleoside diphosphate kinase, NDK"/>
    <property type="match status" value="1"/>
</dbReference>
<name>A0A7R9W5A8_9STRA</name>
<proteinExistence type="predicted"/>
<accession>A0A7R9W5A8</accession>
<evidence type="ECO:0000256" key="1">
    <source>
        <dbReference type="SAM" id="Coils"/>
    </source>
</evidence>
<evidence type="ECO:0008006" key="3">
    <source>
        <dbReference type="Google" id="ProtNLM"/>
    </source>
</evidence>
<reference evidence="2" key="1">
    <citation type="submission" date="2021-01" db="EMBL/GenBank/DDBJ databases">
        <authorList>
            <person name="Corre E."/>
            <person name="Pelletier E."/>
            <person name="Niang G."/>
            <person name="Scheremetjew M."/>
            <person name="Finn R."/>
            <person name="Kale V."/>
            <person name="Holt S."/>
            <person name="Cochrane G."/>
            <person name="Meng A."/>
            <person name="Brown T."/>
            <person name="Cohen L."/>
        </authorList>
    </citation>
    <scope>NUCLEOTIDE SEQUENCE</scope>
    <source>
        <strain evidence="2">CCMP147</strain>
    </source>
</reference>
<gene>
    <name evidence="2" type="ORF">TDUB1175_LOCUS12396</name>
</gene>
<keyword evidence="1" id="KW-0175">Coiled coil</keyword>
<dbReference type="EMBL" id="HBED01025018">
    <property type="protein sequence ID" value="CAD8313607.1"/>
    <property type="molecule type" value="Transcribed_RNA"/>
</dbReference>
<protein>
    <recommendedName>
        <fullName evidence="3">Nucleoside-diphosphate kinase</fullName>
    </recommendedName>
</protein>
<organism evidence="2">
    <name type="scientific">Pseudictyota dubia</name>
    <dbReference type="NCBI Taxonomy" id="2749911"/>
    <lineage>
        <taxon>Eukaryota</taxon>
        <taxon>Sar</taxon>
        <taxon>Stramenopiles</taxon>
        <taxon>Ochrophyta</taxon>
        <taxon>Bacillariophyta</taxon>
        <taxon>Mediophyceae</taxon>
        <taxon>Biddulphiophycidae</taxon>
        <taxon>Eupodiscales</taxon>
        <taxon>Odontellaceae</taxon>
        <taxon>Pseudictyota</taxon>
    </lineage>
</organism>
<feature type="coiled-coil region" evidence="1">
    <location>
        <begin position="69"/>
        <end position="96"/>
    </location>
</feature>